<accession>A0A5S5CLP3</accession>
<feature type="active site" evidence="8">
    <location>
        <position position="117"/>
    </location>
</feature>
<dbReference type="Gene3D" id="2.60.40.290">
    <property type="match status" value="1"/>
</dbReference>
<dbReference type="PANTHER" id="PTHR34876">
    <property type="match status" value="1"/>
</dbReference>
<evidence type="ECO:0000256" key="8">
    <source>
        <dbReference type="PROSITE-ProRule" id="PRU10056"/>
    </source>
</evidence>
<name>A0A5S5CLP3_9ACTN</name>
<comment type="caution">
    <text evidence="11">The sequence shown here is derived from an EMBL/GenBank/DDBJ whole genome shotgun (WGS) entry which is preliminary data.</text>
</comment>
<evidence type="ECO:0000256" key="9">
    <source>
        <dbReference type="RuleBase" id="RU361186"/>
    </source>
</evidence>
<keyword evidence="4" id="KW-1015">Disulfide bond</keyword>
<dbReference type="InterPro" id="IPR001919">
    <property type="entry name" value="CBD2"/>
</dbReference>
<evidence type="ECO:0000256" key="2">
    <source>
        <dbReference type="ARBA" id="ARBA00022801"/>
    </source>
</evidence>
<dbReference type="InterPro" id="IPR001524">
    <property type="entry name" value="Glyco_hydro_6_CS"/>
</dbReference>
<evidence type="ECO:0000256" key="4">
    <source>
        <dbReference type="ARBA" id="ARBA00023157"/>
    </source>
</evidence>
<dbReference type="SMART" id="SM00637">
    <property type="entry name" value="CBD_II"/>
    <property type="match status" value="1"/>
</dbReference>
<feature type="domain" description="CBM2" evidence="10">
    <location>
        <begin position="410"/>
        <end position="521"/>
    </location>
</feature>
<dbReference type="PROSITE" id="PS00655">
    <property type="entry name" value="GLYCOSYL_HYDROL_F6_1"/>
    <property type="match status" value="1"/>
</dbReference>
<evidence type="ECO:0000256" key="5">
    <source>
        <dbReference type="ARBA" id="ARBA00023277"/>
    </source>
</evidence>
<comment type="similarity">
    <text evidence="9">Belongs to the glycosyl hydrolase family 6.</text>
</comment>
<dbReference type="GO" id="GO:0004553">
    <property type="term" value="F:hydrolase activity, hydrolyzing O-glycosyl compounds"/>
    <property type="evidence" value="ECO:0007669"/>
    <property type="project" value="InterPro"/>
</dbReference>
<dbReference type="RefSeq" id="WP_166535221.1">
    <property type="nucleotide sequence ID" value="NZ_VNHW01000023.1"/>
</dbReference>
<dbReference type="Proteomes" id="UP000322499">
    <property type="component" value="Unassembled WGS sequence"/>
</dbReference>
<proteinExistence type="inferred from homology"/>
<dbReference type="Gene3D" id="3.20.20.40">
    <property type="entry name" value="1, 4-beta cellobiohydrolase"/>
    <property type="match status" value="1"/>
</dbReference>
<evidence type="ECO:0000256" key="3">
    <source>
        <dbReference type="ARBA" id="ARBA00023001"/>
    </source>
</evidence>
<keyword evidence="12" id="KW-1185">Reference proteome</keyword>
<dbReference type="InterPro" id="IPR036434">
    <property type="entry name" value="Beta_cellobiohydrolase_sf"/>
</dbReference>
<gene>
    <name evidence="11" type="ORF">BD833_12322</name>
</gene>
<evidence type="ECO:0000259" key="10">
    <source>
        <dbReference type="PROSITE" id="PS51173"/>
    </source>
</evidence>
<keyword evidence="2 9" id="KW-0378">Hydrolase</keyword>
<organism evidence="11 12">
    <name type="scientific">Blastococcus xanthinilyticus</name>
    <dbReference type="NCBI Taxonomy" id="1564164"/>
    <lineage>
        <taxon>Bacteria</taxon>
        <taxon>Bacillati</taxon>
        <taxon>Actinomycetota</taxon>
        <taxon>Actinomycetes</taxon>
        <taxon>Geodermatophilales</taxon>
        <taxon>Geodermatophilaceae</taxon>
        <taxon>Blastococcus</taxon>
    </lineage>
</organism>
<protein>
    <recommendedName>
        <fullName evidence="9">Glucanase</fullName>
        <ecNumber evidence="9">3.2.1.-</ecNumber>
    </recommendedName>
</protein>
<dbReference type="PRINTS" id="PR00733">
    <property type="entry name" value="GLHYDRLASE6"/>
</dbReference>
<dbReference type="EMBL" id="VNHW01000023">
    <property type="protein sequence ID" value="TYP81325.1"/>
    <property type="molecule type" value="Genomic_DNA"/>
</dbReference>
<dbReference type="PANTHER" id="PTHR34876:SF4">
    <property type="entry name" value="1,4-BETA-D-GLUCAN CELLOBIOHYDROLASE C-RELATED"/>
    <property type="match status" value="1"/>
</dbReference>
<dbReference type="Pfam" id="PF01341">
    <property type="entry name" value="Glyco_hydro_6"/>
    <property type="match status" value="1"/>
</dbReference>
<feature type="signal peptide" evidence="9">
    <location>
        <begin position="1"/>
        <end position="22"/>
    </location>
</feature>
<keyword evidence="3 9" id="KW-0136">Cellulose degradation</keyword>
<dbReference type="InterPro" id="IPR012291">
    <property type="entry name" value="CBM2_carb-bd_dom_sf"/>
</dbReference>
<evidence type="ECO:0000256" key="1">
    <source>
        <dbReference type="ARBA" id="ARBA00022729"/>
    </source>
</evidence>
<sequence length="521" mass="54991">MTAASRTRRVAATVAVATLSLAGVGAGVGMGVAAADDVLEPGTEIFVNPESTTLEAAQELTGQARADAQLLGSFPSADWFTSGTPAEVQAAVDEVVSAARTADAVPVLVAYNVPFRDCAQYSAGGAAGVAEYKAWIDGFAAGIGDATASVVLEPDGLGIIPHYTTLDGALEWCQPAEVDAATAADQRFEMLNYAVDALAALPATAVYLDGTHSGWLGVGEITDRLIKAGVDDADGFFLNASNYVATERLQKYGSWISDCIHLSLGSWWEPAWCASQYYPASPGDLSTWGLTDAAYDQAYADTGMVPNPAEQAHFVIDTSRNGQGSWVPPADFPSPLDWCNPPGRGLGLTPTTDTGDPLIDAYLWIKVPGESDGACYRGSAVPHPADQVADPAAGQWFPEQARELIALADPPIPAPACHVSYTANDTRYGDFNTRIRIRNTGSVPVEGWELEWAFHEQETIRNVLGGTVTQQGAAVEVDSLRWNRLIRPGKQISIGFVGHLNGSPVSEPWLFTLNGAACTSD</sequence>
<evidence type="ECO:0000313" key="11">
    <source>
        <dbReference type="EMBL" id="TYP81325.1"/>
    </source>
</evidence>
<evidence type="ECO:0000313" key="12">
    <source>
        <dbReference type="Proteomes" id="UP000322499"/>
    </source>
</evidence>
<dbReference type="GO" id="GO:0030245">
    <property type="term" value="P:cellulose catabolic process"/>
    <property type="evidence" value="ECO:0007669"/>
    <property type="project" value="UniProtKB-KW"/>
</dbReference>
<keyword evidence="6 9" id="KW-0326">Glycosidase</keyword>
<dbReference type="GO" id="GO:0030247">
    <property type="term" value="F:polysaccharide binding"/>
    <property type="evidence" value="ECO:0007669"/>
    <property type="project" value="UniProtKB-UniRule"/>
</dbReference>
<evidence type="ECO:0000256" key="6">
    <source>
        <dbReference type="ARBA" id="ARBA00023295"/>
    </source>
</evidence>
<keyword evidence="7 9" id="KW-0624">Polysaccharide degradation</keyword>
<evidence type="ECO:0000256" key="7">
    <source>
        <dbReference type="ARBA" id="ARBA00023326"/>
    </source>
</evidence>
<keyword evidence="5 9" id="KW-0119">Carbohydrate metabolism</keyword>
<dbReference type="Pfam" id="PF00553">
    <property type="entry name" value="CBM_2"/>
    <property type="match status" value="1"/>
</dbReference>
<dbReference type="PROSITE" id="PS51173">
    <property type="entry name" value="CBM2"/>
    <property type="match status" value="1"/>
</dbReference>
<dbReference type="AlphaFoldDB" id="A0A5S5CLP3"/>
<dbReference type="EC" id="3.2.1.-" evidence="9"/>
<dbReference type="InterPro" id="IPR016288">
    <property type="entry name" value="Beta_cellobiohydrolase"/>
</dbReference>
<feature type="chain" id="PRO_5039755941" description="Glucanase" evidence="9">
    <location>
        <begin position="23"/>
        <end position="521"/>
    </location>
</feature>
<keyword evidence="1 9" id="KW-0732">Signal</keyword>
<dbReference type="SUPFAM" id="SSF51989">
    <property type="entry name" value="Glycosyl hydrolases family 6, cellulases"/>
    <property type="match status" value="1"/>
</dbReference>
<dbReference type="InterPro" id="IPR008965">
    <property type="entry name" value="CBM2/CBM3_carb-bd_dom_sf"/>
</dbReference>
<reference evidence="11 12" key="1">
    <citation type="submission" date="2019-07" db="EMBL/GenBank/DDBJ databases">
        <title>Genomic Encyclopedia of Archaeal and Bacterial Type Strains, Phase II (KMG-II): from individual species to whole genera.</title>
        <authorList>
            <person name="Goeker M."/>
        </authorList>
    </citation>
    <scope>NUCLEOTIDE SEQUENCE [LARGE SCALE GENOMIC DNA]</scope>
    <source>
        <strain evidence="11 12">DSM 46842</strain>
    </source>
</reference>
<dbReference type="SUPFAM" id="SSF49384">
    <property type="entry name" value="Carbohydrate-binding domain"/>
    <property type="match status" value="1"/>
</dbReference>